<sequence length="903" mass="99016">MMRPTTASILSLAALALSASATDAPSADLGYVTYTGFTNETAQINYFYGIPYAQPPLGNLRWRAPKPIEASNNFTGQVINATLPRPMCYQSAPPWMVAAPGPSWGRYGPDYFFQSIPQSEDCLVLNVKAPQNPTGSSLPVFVQLRSLIYVEVQYRLGAFGFLAGSEVKENGDLNVGLLDQRAALDWVQRHIKAFGGDPSRVTIWGGSAGGSSVTLQLTAGGAFDQPPFSAAIPEYPWWIPMLSGSTQERQFRTALQITNCSDLTCLRGLETSDVQFINQRVLNMTYPGPQYGFGSTYWGPVVDGKFIRQLPDQEYKQGNFHKVPILLDHEEYEGYIFSNDSITTLSEETTDAMNVFPSAGPSFFSRLNQLYPQSAYNSTFFQRQAWFGDVIMKCPTYYVATAFTDMAFNTSAVFKLVFAAGSQLHASTTPFLTSKSINFPGANNATLADIMSAYWISFATTHDPNPLRDSPTSSSTTMGSVNEDISVMVIGAGSGGRLIAQGLRKTGIPCTVFEQDESLDQRSRDWDFGIYWAQTPLEACLPADVRGRILTAQVDDVVPSADAFFPMFNAETGEVLHRVPTPYYLRLRRREFARVMGAGIDIRYGKRLVNIDTTSGPGVTATFEDGTQHTATILVGAEGAHSFVREYLLGPDRGKVLRSPIVMAVVLSKLPIEKARELREKHHRVCSLFHPSGVMMWMGVHDAYGKGDNLAEVEYIFLCSWRQTGPIDLPDSRSIIRAIKRRAQAFAAPFGGVAAAIDEGRKAWANYLPYWPTTGWEGHPARGKVTLAGDAAHPMTPHRGQGLNNAILDCDQFVKQVEAMPERSAAALRDAVERYEAEMVGRGNEAVLSSLENSLMVHDWDRLMRSHIVTVGVAKQKVGDEKKGADESAGGGETARGPEGLET</sequence>
<protein>
    <submittedName>
        <fullName evidence="12">Putative carboxylesterase type b</fullName>
    </submittedName>
</protein>
<dbReference type="InterPro" id="IPR002018">
    <property type="entry name" value="CarbesteraseB"/>
</dbReference>
<evidence type="ECO:0000256" key="2">
    <source>
        <dbReference type="ARBA" id="ARBA00005964"/>
    </source>
</evidence>
<evidence type="ECO:0000256" key="3">
    <source>
        <dbReference type="ARBA" id="ARBA00022630"/>
    </source>
</evidence>
<comment type="caution">
    <text evidence="12">The sequence shown here is derived from an EMBL/GenBank/DDBJ whole genome shotgun (WGS) entry which is preliminary data.</text>
</comment>
<dbReference type="Gene3D" id="3.50.50.60">
    <property type="entry name" value="FAD/NAD(P)-binding domain"/>
    <property type="match status" value="1"/>
</dbReference>
<dbReference type="InterPro" id="IPR029058">
    <property type="entry name" value="AB_hydrolase_fold"/>
</dbReference>
<dbReference type="Proteomes" id="UP000034182">
    <property type="component" value="Unassembled WGS sequence"/>
</dbReference>
<feature type="domain" description="Carboxylesterase type B" evidence="10">
    <location>
        <begin position="146"/>
        <end position="469"/>
    </location>
</feature>
<dbReference type="Pfam" id="PF01494">
    <property type="entry name" value="FAD_binding_3"/>
    <property type="match status" value="1"/>
</dbReference>
<dbReference type="PRINTS" id="PR00420">
    <property type="entry name" value="RNGMNOXGNASE"/>
</dbReference>
<feature type="region of interest" description="Disordered" evidence="8">
    <location>
        <begin position="876"/>
        <end position="903"/>
    </location>
</feature>
<keyword evidence="7" id="KW-0503">Monooxygenase</keyword>
<feature type="domain" description="Carboxylesterase type B" evidence="10">
    <location>
        <begin position="39"/>
        <end position="143"/>
    </location>
</feature>
<dbReference type="Pfam" id="PF00135">
    <property type="entry name" value="COesterase"/>
    <property type="match status" value="2"/>
</dbReference>
<dbReference type="GO" id="GO:0016787">
    <property type="term" value="F:hydrolase activity"/>
    <property type="evidence" value="ECO:0007669"/>
    <property type="project" value="UniProtKB-KW"/>
</dbReference>
<dbReference type="PANTHER" id="PTHR47178">
    <property type="entry name" value="MONOOXYGENASE, FAD-BINDING"/>
    <property type="match status" value="1"/>
</dbReference>
<evidence type="ECO:0000313" key="12">
    <source>
        <dbReference type="EMBL" id="KKY20394.1"/>
    </source>
</evidence>
<evidence type="ECO:0000259" key="10">
    <source>
        <dbReference type="Pfam" id="PF00135"/>
    </source>
</evidence>
<dbReference type="InterPro" id="IPR019826">
    <property type="entry name" value="Carboxylesterase_B_AS"/>
</dbReference>
<dbReference type="SUPFAM" id="SSF51905">
    <property type="entry name" value="FAD/NAD(P)-binding domain"/>
    <property type="match status" value="1"/>
</dbReference>
<keyword evidence="4" id="KW-0378">Hydrolase</keyword>
<evidence type="ECO:0000259" key="11">
    <source>
        <dbReference type="Pfam" id="PF01494"/>
    </source>
</evidence>
<name>A0A0G2ED39_9PEZI</name>
<evidence type="ECO:0000256" key="5">
    <source>
        <dbReference type="ARBA" id="ARBA00022827"/>
    </source>
</evidence>
<evidence type="ECO:0000313" key="13">
    <source>
        <dbReference type="Proteomes" id="UP000034182"/>
    </source>
</evidence>
<organism evidence="12 13">
    <name type="scientific">Diplodia seriata</name>
    <dbReference type="NCBI Taxonomy" id="420778"/>
    <lineage>
        <taxon>Eukaryota</taxon>
        <taxon>Fungi</taxon>
        <taxon>Dikarya</taxon>
        <taxon>Ascomycota</taxon>
        <taxon>Pezizomycotina</taxon>
        <taxon>Dothideomycetes</taxon>
        <taxon>Dothideomycetes incertae sedis</taxon>
        <taxon>Botryosphaeriales</taxon>
        <taxon>Botryosphaeriaceae</taxon>
        <taxon>Diplodia</taxon>
    </lineage>
</organism>
<evidence type="ECO:0000256" key="6">
    <source>
        <dbReference type="ARBA" id="ARBA00023002"/>
    </source>
</evidence>
<dbReference type="GO" id="GO:0004497">
    <property type="term" value="F:monooxygenase activity"/>
    <property type="evidence" value="ECO:0007669"/>
    <property type="project" value="UniProtKB-KW"/>
</dbReference>
<evidence type="ECO:0000256" key="7">
    <source>
        <dbReference type="ARBA" id="ARBA00023033"/>
    </source>
</evidence>
<dbReference type="EMBL" id="LAQI01000100">
    <property type="protein sequence ID" value="KKY20394.1"/>
    <property type="molecule type" value="Genomic_DNA"/>
</dbReference>
<evidence type="ECO:0000256" key="4">
    <source>
        <dbReference type="ARBA" id="ARBA00022801"/>
    </source>
</evidence>
<feature type="compositionally biased region" description="Basic and acidic residues" evidence="8">
    <location>
        <begin position="877"/>
        <end position="886"/>
    </location>
</feature>
<dbReference type="PANTHER" id="PTHR47178:SF3">
    <property type="entry name" value="FAD-BINDING DOMAIN-CONTAINING PROTEIN"/>
    <property type="match status" value="1"/>
</dbReference>
<dbReference type="InterPro" id="IPR036188">
    <property type="entry name" value="FAD/NAD-bd_sf"/>
</dbReference>
<feature type="domain" description="FAD-binding" evidence="11">
    <location>
        <begin position="598"/>
        <end position="819"/>
    </location>
</feature>
<keyword evidence="6" id="KW-0560">Oxidoreductase</keyword>
<reference evidence="12 13" key="2">
    <citation type="submission" date="2015-05" db="EMBL/GenBank/DDBJ databases">
        <title>Distinctive expansion of gene families associated with plant cell wall degradation and secondary metabolism in the genomes of grapevine trunk pathogens.</title>
        <authorList>
            <person name="Lawrence D.P."/>
            <person name="Travadon R."/>
            <person name="Rolshausen P.E."/>
            <person name="Baumgartner K."/>
        </authorList>
    </citation>
    <scope>NUCLEOTIDE SEQUENCE [LARGE SCALE GENOMIC DNA]</scope>
    <source>
        <strain evidence="12">DS831</strain>
    </source>
</reference>
<reference evidence="12 13" key="1">
    <citation type="submission" date="2015-03" db="EMBL/GenBank/DDBJ databases">
        <authorList>
            <person name="Morales-Cruz A."/>
            <person name="Amrine K.C."/>
            <person name="Cantu D."/>
        </authorList>
    </citation>
    <scope>NUCLEOTIDE SEQUENCE [LARGE SCALE GENOMIC DNA]</scope>
    <source>
        <strain evidence="12">DS831</strain>
    </source>
</reference>
<dbReference type="InterPro" id="IPR002938">
    <property type="entry name" value="FAD-bd"/>
</dbReference>
<gene>
    <name evidence="12" type="ORF">UCDDS831_g04736</name>
</gene>
<feature type="signal peptide" evidence="9">
    <location>
        <begin position="1"/>
        <end position="21"/>
    </location>
</feature>
<dbReference type="PROSITE" id="PS00122">
    <property type="entry name" value="CARBOXYLESTERASE_B_1"/>
    <property type="match status" value="1"/>
</dbReference>
<dbReference type="Gene3D" id="3.40.50.1820">
    <property type="entry name" value="alpha/beta hydrolase"/>
    <property type="match status" value="1"/>
</dbReference>
<comment type="similarity">
    <text evidence="2">Belongs to the type-B carboxylesterase/lipase family.</text>
</comment>
<keyword evidence="3" id="KW-0285">Flavoprotein</keyword>
<dbReference type="SUPFAM" id="SSF53474">
    <property type="entry name" value="alpha/beta-Hydrolases"/>
    <property type="match status" value="1"/>
</dbReference>
<keyword evidence="5" id="KW-0274">FAD</keyword>
<dbReference type="AlphaFoldDB" id="A0A0G2ED39"/>
<dbReference type="GO" id="GO:0071949">
    <property type="term" value="F:FAD binding"/>
    <property type="evidence" value="ECO:0007669"/>
    <property type="project" value="InterPro"/>
</dbReference>
<comment type="cofactor">
    <cofactor evidence="1">
        <name>FAD</name>
        <dbReference type="ChEBI" id="CHEBI:57692"/>
    </cofactor>
</comment>
<evidence type="ECO:0000256" key="1">
    <source>
        <dbReference type="ARBA" id="ARBA00001974"/>
    </source>
</evidence>
<evidence type="ECO:0000256" key="8">
    <source>
        <dbReference type="SAM" id="MobiDB-lite"/>
    </source>
</evidence>
<evidence type="ECO:0000256" key="9">
    <source>
        <dbReference type="SAM" id="SignalP"/>
    </source>
</evidence>
<feature type="chain" id="PRO_5007246160" evidence="9">
    <location>
        <begin position="22"/>
        <end position="903"/>
    </location>
</feature>
<keyword evidence="9" id="KW-0732">Signal</keyword>
<proteinExistence type="inferred from homology"/>
<accession>A0A0G2ED39</accession>